<evidence type="ECO:0000313" key="3">
    <source>
        <dbReference type="Proteomes" id="UP000799428"/>
    </source>
</evidence>
<organism evidence="2 3">
    <name type="scientific">Pleomassaria siparia CBS 279.74</name>
    <dbReference type="NCBI Taxonomy" id="1314801"/>
    <lineage>
        <taxon>Eukaryota</taxon>
        <taxon>Fungi</taxon>
        <taxon>Dikarya</taxon>
        <taxon>Ascomycota</taxon>
        <taxon>Pezizomycotina</taxon>
        <taxon>Dothideomycetes</taxon>
        <taxon>Pleosporomycetidae</taxon>
        <taxon>Pleosporales</taxon>
        <taxon>Pleomassariaceae</taxon>
        <taxon>Pleomassaria</taxon>
    </lineage>
</organism>
<sequence>MTPSYPVVHDQTAMMATYIKGPLQPPPQQPQPQPPPTITSDSTTLHCIQHFPHLCGVVANIQHKASL</sequence>
<dbReference type="EMBL" id="MU005774">
    <property type="protein sequence ID" value="KAF2707154.1"/>
    <property type="molecule type" value="Genomic_DNA"/>
</dbReference>
<proteinExistence type="predicted"/>
<feature type="compositionally biased region" description="Pro residues" evidence="1">
    <location>
        <begin position="23"/>
        <end position="37"/>
    </location>
</feature>
<keyword evidence="3" id="KW-1185">Reference proteome</keyword>
<feature type="region of interest" description="Disordered" evidence="1">
    <location>
        <begin position="20"/>
        <end position="43"/>
    </location>
</feature>
<accession>A0A6G1K2R8</accession>
<reference evidence="2" key="1">
    <citation type="journal article" date="2020" name="Stud. Mycol.">
        <title>101 Dothideomycetes genomes: a test case for predicting lifestyles and emergence of pathogens.</title>
        <authorList>
            <person name="Haridas S."/>
            <person name="Albert R."/>
            <person name="Binder M."/>
            <person name="Bloem J."/>
            <person name="Labutti K."/>
            <person name="Salamov A."/>
            <person name="Andreopoulos B."/>
            <person name="Baker S."/>
            <person name="Barry K."/>
            <person name="Bills G."/>
            <person name="Bluhm B."/>
            <person name="Cannon C."/>
            <person name="Castanera R."/>
            <person name="Culley D."/>
            <person name="Daum C."/>
            <person name="Ezra D."/>
            <person name="Gonzalez J."/>
            <person name="Henrissat B."/>
            <person name="Kuo A."/>
            <person name="Liang C."/>
            <person name="Lipzen A."/>
            <person name="Lutzoni F."/>
            <person name="Magnuson J."/>
            <person name="Mondo S."/>
            <person name="Nolan M."/>
            <person name="Ohm R."/>
            <person name="Pangilinan J."/>
            <person name="Park H.-J."/>
            <person name="Ramirez L."/>
            <person name="Alfaro M."/>
            <person name="Sun H."/>
            <person name="Tritt A."/>
            <person name="Yoshinaga Y."/>
            <person name="Zwiers L.-H."/>
            <person name="Turgeon B."/>
            <person name="Goodwin S."/>
            <person name="Spatafora J."/>
            <person name="Crous P."/>
            <person name="Grigoriev I."/>
        </authorList>
    </citation>
    <scope>NUCLEOTIDE SEQUENCE</scope>
    <source>
        <strain evidence="2">CBS 279.74</strain>
    </source>
</reference>
<dbReference type="Proteomes" id="UP000799428">
    <property type="component" value="Unassembled WGS sequence"/>
</dbReference>
<name>A0A6G1K2R8_9PLEO</name>
<evidence type="ECO:0000313" key="2">
    <source>
        <dbReference type="EMBL" id="KAF2707154.1"/>
    </source>
</evidence>
<protein>
    <submittedName>
        <fullName evidence="2">Uncharacterized protein</fullName>
    </submittedName>
</protein>
<dbReference type="AlphaFoldDB" id="A0A6G1K2R8"/>
<gene>
    <name evidence="2" type="ORF">K504DRAFT_458602</name>
</gene>
<evidence type="ECO:0000256" key="1">
    <source>
        <dbReference type="SAM" id="MobiDB-lite"/>
    </source>
</evidence>